<dbReference type="InterPro" id="IPR050680">
    <property type="entry name" value="YpeA/RimI_acetyltransf"/>
</dbReference>
<dbReference type="AlphaFoldDB" id="A0A850P640"/>
<proteinExistence type="predicted"/>
<gene>
    <name evidence="4" type="ORF">HUK82_05845</name>
</gene>
<comment type="caution">
    <text evidence="4">The sequence shown here is derived from an EMBL/GenBank/DDBJ whole genome shotgun (WGS) entry which is preliminary data.</text>
</comment>
<sequence>MSTLLGMPGTFAVLESGSADDPAAVRGFVMARQVLDEAEVLTLAVLPSCRRQGIASALLARLAVDCRGRGAGRLFLEVSEANTAARALYEGCGFAGIGRRRAYYADGSDARVLARSLTD</sequence>
<dbReference type="PROSITE" id="PS51186">
    <property type="entry name" value="GNAT"/>
    <property type="match status" value="1"/>
</dbReference>
<evidence type="ECO:0000313" key="5">
    <source>
        <dbReference type="Proteomes" id="UP000585665"/>
    </source>
</evidence>
<evidence type="ECO:0000313" key="4">
    <source>
        <dbReference type="EMBL" id="NVN40087.1"/>
    </source>
</evidence>
<dbReference type="PANTHER" id="PTHR43420:SF44">
    <property type="entry name" value="ACETYLTRANSFERASE YPEA"/>
    <property type="match status" value="1"/>
</dbReference>
<protein>
    <submittedName>
        <fullName evidence="4">GNAT family N-acetyltransferase</fullName>
    </submittedName>
</protein>
<keyword evidence="1 4" id="KW-0808">Transferase</keyword>
<dbReference type="CDD" id="cd04301">
    <property type="entry name" value="NAT_SF"/>
    <property type="match status" value="1"/>
</dbReference>
<dbReference type="Pfam" id="PF00583">
    <property type="entry name" value="Acetyltransf_1"/>
    <property type="match status" value="1"/>
</dbReference>
<dbReference type="Gene3D" id="3.40.630.30">
    <property type="match status" value="1"/>
</dbReference>
<dbReference type="Proteomes" id="UP000585665">
    <property type="component" value="Unassembled WGS sequence"/>
</dbReference>
<dbReference type="InterPro" id="IPR000182">
    <property type="entry name" value="GNAT_dom"/>
</dbReference>
<dbReference type="InterPro" id="IPR016181">
    <property type="entry name" value="Acyl_CoA_acyltransferase"/>
</dbReference>
<evidence type="ECO:0000256" key="1">
    <source>
        <dbReference type="ARBA" id="ARBA00022679"/>
    </source>
</evidence>
<reference evidence="4 5" key="1">
    <citation type="submission" date="2020-06" db="EMBL/GenBank/DDBJ databases">
        <title>Description of novel acetic acid bacteria.</title>
        <authorList>
            <person name="Sombolestani A."/>
        </authorList>
    </citation>
    <scope>NUCLEOTIDE SEQUENCE [LARGE SCALE GENOMIC DNA]</scope>
    <source>
        <strain evidence="4 5">LMG 27010</strain>
    </source>
</reference>
<keyword evidence="2" id="KW-0012">Acyltransferase</keyword>
<dbReference type="EMBL" id="JABXXR010000026">
    <property type="protein sequence ID" value="NVN40087.1"/>
    <property type="molecule type" value="Genomic_DNA"/>
</dbReference>
<dbReference type="SUPFAM" id="SSF55729">
    <property type="entry name" value="Acyl-CoA N-acyltransferases (Nat)"/>
    <property type="match status" value="1"/>
</dbReference>
<feature type="domain" description="N-acetyltransferase" evidence="3">
    <location>
        <begin position="1"/>
        <end position="118"/>
    </location>
</feature>
<dbReference type="GO" id="GO:0016747">
    <property type="term" value="F:acyltransferase activity, transferring groups other than amino-acyl groups"/>
    <property type="evidence" value="ECO:0007669"/>
    <property type="project" value="InterPro"/>
</dbReference>
<dbReference type="PANTHER" id="PTHR43420">
    <property type="entry name" value="ACETYLTRANSFERASE"/>
    <property type="match status" value="1"/>
</dbReference>
<evidence type="ECO:0000259" key="3">
    <source>
        <dbReference type="PROSITE" id="PS51186"/>
    </source>
</evidence>
<accession>A0A850P640</accession>
<name>A0A850P640_9PROT</name>
<organism evidence="4 5">
    <name type="scientific">Ameyamaea chiangmaiensis</name>
    <dbReference type="NCBI Taxonomy" id="442969"/>
    <lineage>
        <taxon>Bacteria</taxon>
        <taxon>Pseudomonadati</taxon>
        <taxon>Pseudomonadota</taxon>
        <taxon>Alphaproteobacteria</taxon>
        <taxon>Acetobacterales</taxon>
        <taxon>Acetobacteraceae</taxon>
        <taxon>Ameyamaea</taxon>
    </lineage>
</organism>
<evidence type="ECO:0000256" key="2">
    <source>
        <dbReference type="ARBA" id="ARBA00023315"/>
    </source>
</evidence>
<keyword evidence="5" id="KW-1185">Reference proteome</keyword>